<evidence type="ECO:0000259" key="1">
    <source>
        <dbReference type="Pfam" id="PF18753"/>
    </source>
</evidence>
<evidence type="ECO:0000313" key="4">
    <source>
        <dbReference type="Proteomes" id="UP000183788"/>
    </source>
</evidence>
<dbReference type="EMBL" id="CP140154">
    <property type="protein sequence ID" value="WQG89327.1"/>
    <property type="molecule type" value="Genomic_DNA"/>
</dbReference>
<gene>
    <name evidence="2" type="ORF">SAMN05661012_00007</name>
    <name evidence="3" type="ORF">SR876_30820</name>
</gene>
<dbReference type="OrthoDB" id="2080678at2"/>
<dbReference type="Proteomes" id="UP001326715">
    <property type="component" value="Chromosome"/>
</dbReference>
<reference evidence="2 4" key="1">
    <citation type="submission" date="2016-11" db="EMBL/GenBank/DDBJ databases">
        <authorList>
            <person name="Jaros S."/>
            <person name="Januszkiewicz K."/>
            <person name="Wedrychowicz H."/>
        </authorList>
    </citation>
    <scope>NUCLEOTIDE SEQUENCE [LARGE SCALE GENOMIC DNA]</scope>
    <source>
        <strain evidence="2 4">DSM 784</strain>
    </source>
</reference>
<accession>A0A1K1LLG3</accession>
<dbReference type="AlphaFoldDB" id="A0A1K1LLG3"/>
<dbReference type="EMBL" id="FPIZ01000001">
    <property type="protein sequence ID" value="SFW11732.1"/>
    <property type="molecule type" value="Genomic_DNA"/>
</dbReference>
<dbReference type="STRING" id="1004.SAMN05661012_00007"/>
<feature type="domain" description="Nucleotide modification associated" evidence="1">
    <location>
        <begin position="3"/>
        <end position="200"/>
    </location>
</feature>
<evidence type="ECO:0000313" key="3">
    <source>
        <dbReference type="EMBL" id="WQG89327.1"/>
    </source>
</evidence>
<dbReference type="Proteomes" id="UP000183788">
    <property type="component" value="Unassembled WGS sequence"/>
</dbReference>
<dbReference type="RefSeq" id="WP_072356431.1">
    <property type="nucleotide sequence ID" value="NZ_CP139972.1"/>
</dbReference>
<sequence length="207" mass="24101">MAYFSYKIEHDFGLAPNPFGSYCTLAVCKPSIRNNKNLQLGDWIIGTGSVKLKKLHHLIFAMQVEEKIEMEKYWDDPRFQYKKPVINGSLVQMYGDNFYYRDPTTKKWNQINGAHSLEGGRINKEHLKVDTGGRYVLISKTFFYFGDKAIQIPKRFWPVCSEGRNMKGPSIPKNLADKFIEWVKEKHTIGIHGDPINWKQYFNSKKA</sequence>
<evidence type="ECO:0000313" key="5">
    <source>
        <dbReference type="Proteomes" id="UP001326715"/>
    </source>
</evidence>
<organism evidence="2 4">
    <name type="scientific">Chitinophaga sancti</name>
    <dbReference type="NCBI Taxonomy" id="1004"/>
    <lineage>
        <taxon>Bacteria</taxon>
        <taxon>Pseudomonadati</taxon>
        <taxon>Bacteroidota</taxon>
        <taxon>Chitinophagia</taxon>
        <taxon>Chitinophagales</taxon>
        <taxon>Chitinophagaceae</taxon>
        <taxon>Chitinophaga</taxon>
    </lineage>
</organism>
<dbReference type="InterPro" id="IPR041180">
    <property type="entry name" value="Nmad2"/>
</dbReference>
<dbReference type="Pfam" id="PF18753">
    <property type="entry name" value="Nmad2"/>
    <property type="match status" value="1"/>
</dbReference>
<evidence type="ECO:0000313" key="2">
    <source>
        <dbReference type="EMBL" id="SFW11732.1"/>
    </source>
</evidence>
<name>A0A1K1LLG3_9BACT</name>
<proteinExistence type="predicted"/>
<protein>
    <recommendedName>
        <fullName evidence="1">Nucleotide modification associated domain-containing protein</fullName>
    </recommendedName>
</protein>
<keyword evidence="5" id="KW-1185">Reference proteome</keyword>
<reference evidence="3 5" key="2">
    <citation type="submission" date="2023-11" db="EMBL/GenBank/DDBJ databases">
        <title>MicrobeMod: A computational toolkit for identifying prokaryotic methylation and restriction-modification with nanopore sequencing.</title>
        <authorList>
            <person name="Crits-Christoph A."/>
            <person name="Kang S.C."/>
            <person name="Lee H."/>
            <person name="Ostrov N."/>
        </authorList>
    </citation>
    <scope>NUCLEOTIDE SEQUENCE [LARGE SCALE GENOMIC DNA]</scope>
    <source>
        <strain evidence="3 5">ATCC 23090</strain>
    </source>
</reference>